<dbReference type="Pfam" id="PF00004">
    <property type="entry name" value="AAA"/>
    <property type="match status" value="1"/>
</dbReference>
<dbReference type="InterPro" id="IPR027417">
    <property type="entry name" value="P-loop_NTPase"/>
</dbReference>
<dbReference type="InterPro" id="IPR003593">
    <property type="entry name" value="AAA+_ATPase"/>
</dbReference>
<dbReference type="RefSeq" id="XP_033587633.1">
    <property type="nucleotide sequence ID" value="XM_033729915.1"/>
</dbReference>
<dbReference type="GO" id="GO:0016887">
    <property type="term" value="F:ATP hydrolysis activity"/>
    <property type="evidence" value="ECO:0007669"/>
    <property type="project" value="InterPro"/>
</dbReference>
<proteinExistence type="inferred from homology"/>
<protein>
    <submittedName>
        <fullName evidence="5">P-loop containing nucleoside triphosphate hydrolase protein</fullName>
    </submittedName>
</protein>
<feature type="domain" description="AAA+ ATPase" evidence="4">
    <location>
        <begin position="196"/>
        <end position="348"/>
    </location>
</feature>
<dbReference type="PROSITE" id="PS00674">
    <property type="entry name" value="AAA"/>
    <property type="match status" value="1"/>
</dbReference>
<organism evidence="5 6">
    <name type="scientific">Neohortaea acidophila</name>
    <dbReference type="NCBI Taxonomy" id="245834"/>
    <lineage>
        <taxon>Eukaryota</taxon>
        <taxon>Fungi</taxon>
        <taxon>Dikarya</taxon>
        <taxon>Ascomycota</taxon>
        <taxon>Pezizomycotina</taxon>
        <taxon>Dothideomycetes</taxon>
        <taxon>Dothideomycetidae</taxon>
        <taxon>Mycosphaerellales</taxon>
        <taxon>Teratosphaeriaceae</taxon>
        <taxon>Neohortaea</taxon>
    </lineage>
</organism>
<accession>A0A6A6PNQ2</accession>
<dbReference type="PANTHER" id="PTHR45991">
    <property type="entry name" value="PACHYTENE CHECKPOINT PROTEIN 2"/>
    <property type="match status" value="1"/>
</dbReference>
<dbReference type="GeneID" id="54470917"/>
<dbReference type="Pfam" id="PF23563">
    <property type="entry name" value="TRIP13_N"/>
    <property type="match status" value="1"/>
</dbReference>
<keyword evidence="6" id="KW-1185">Reference proteome</keyword>
<dbReference type="PANTHER" id="PTHR45991:SF1">
    <property type="entry name" value="PACHYTENE CHECKPOINT PROTEIN 2 HOMOLOG"/>
    <property type="match status" value="1"/>
</dbReference>
<reference evidence="5" key="1">
    <citation type="journal article" date="2020" name="Stud. Mycol.">
        <title>101 Dothideomycetes genomes: a test case for predicting lifestyles and emergence of pathogens.</title>
        <authorList>
            <person name="Haridas S."/>
            <person name="Albert R."/>
            <person name="Binder M."/>
            <person name="Bloem J."/>
            <person name="Labutti K."/>
            <person name="Salamov A."/>
            <person name="Andreopoulos B."/>
            <person name="Baker S."/>
            <person name="Barry K."/>
            <person name="Bills G."/>
            <person name="Bluhm B."/>
            <person name="Cannon C."/>
            <person name="Castanera R."/>
            <person name="Culley D."/>
            <person name="Daum C."/>
            <person name="Ezra D."/>
            <person name="Gonzalez J."/>
            <person name="Henrissat B."/>
            <person name="Kuo A."/>
            <person name="Liang C."/>
            <person name="Lipzen A."/>
            <person name="Lutzoni F."/>
            <person name="Magnuson J."/>
            <person name="Mondo S."/>
            <person name="Nolan M."/>
            <person name="Ohm R."/>
            <person name="Pangilinan J."/>
            <person name="Park H.-J."/>
            <person name="Ramirez L."/>
            <person name="Alfaro M."/>
            <person name="Sun H."/>
            <person name="Tritt A."/>
            <person name="Yoshinaga Y."/>
            <person name="Zwiers L.-H."/>
            <person name="Turgeon B."/>
            <person name="Goodwin S."/>
            <person name="Spatafora J."/>
            <person name="Crous P."/>
            <person name="Grigoriev I."/>
        </authorList>
    </citation>
    <scope>NUCLEOTIDE SEQUENCE</scope>
    <source>
        <strain evidence="5">CBS 113389</strain>
    </source>
</reference>
<dbReference type="InterPro" id="IPR044539">
    <property type="entry name" value="Pch2-like"/>
</dbReference>
<dbReference type="InterPro" id="IPR003959">
    <property type="entry name" value="ATPase_AAA_core"/>
</dbReference>
<dbReference type="EMBL" id="MU001638">
    <property type="protein sequence ID" value="KAF2481063.1"/>
    <property type="molecule type" value="Genomic_DNA"/>
</dbReference>
<dbReference type="Gene3D" id="3.40.50.300">
    <property type="entry name" value="P-loop containing nucleotide triphosphate hydrolases"/>
    <property type="match status" value="1"/>
</dbReference>
<dbReference type="AlphaFoldDB" id="A0A6A6PNQ2"/>
<keyword evidence="5" id="KW-0378">Hydrolase</keyword>
<evidence type="ECO:0000256" key="1">
    <source>
        <dbReference type="ARBA" id="ARBA00022741"/>
    </source>
</evidence>
<evidence type="ECO:0000256" key="2">
    <source>
        <dbReference type="ARBA" id="ARBA00022840"/>
    </source>
</evidence>
<evidence type="ECO:0000313" key="6">
    <source>
        <dbReference type="Proteomes" id="UP000799767"/>
    </source>
</evidence>
<dbReference type="Proteomes" id="UP000799767">
    <property type="component" value="Unassembled WGS sequence"/>
</dbReference>
<dbReference type="GO" id="GO:0005524">
    <property type="term" value="F:ATP binding"/>
    <property type="evidence" value="ECO:0007669"/>
    <property type="project" value="UniProtKB-KW"/>
</dbReference>
<sequence>MTALLFDTPPVLFLSCIISFILRCRRSEGTMTTEDLLQPTLHVEVLVTGREHPPHVLSEIRSSVADRLKEELVSVKIGEEIKLFDEIAQGQHIESIQVVDYTGRENSAHIYNLNDVQLDIQPYTLHNETGNRRAIQQQDESDTGQTRVLALPNAILHAAWNSLVFEDALPARLLRYLVRMVGMMSQPGLNLSTFNWIRVCLLHGPAGSGKSTLCRALAQKLSIRLGHLYETSTLMEINANAMLSKYFGESGKIISATFDGVVGMAQDRGRFVCVVMDEVETIAGCRDKSASGSECRDGLRATNQLLTALDRLRDLPNVLVLCTSNLMEAIDPAFLDRVDIKQLVPSPSTAAIYNIFRSCINELIKSSLIDATTSTSSPTATSHEVSSQPSSPFNWDQWIPVSTAMIPTFAEMQGLAMFTYGRVCSVDDAVSALEAAVAQELAGAQCGRG</sequence>
<gene>
    <name evidence="5" type="ORF">BDY17DRAFT_182135</name>
</gene>
<comment type="similarity">
    <text evidence="3">Belongs to the AAA ATPase family.</text>
</comment>
<keyword evidence="1 3" id="KW-0547">Nucleotide-binding</keyword>
<keyword evidence="2 3" id="KW-0067">ATP-binding</keyword>
<dbReference type="OrthoDB" id="5925at2759"/>
<dbReference type="GO" id="GO:0051598">
    <property type="term" value="P:meiotic recombination checkpoint signaling"/>
    <property type="evidence" value="ECO:0007669"/>
    <property type="project" value="TreeGrafter"/>
</dbReference>
<dbReference type="GO" id="GO:0005694">
    <property type="term" value="C:chromosome"/>
    <property type="evidence" value="ECO:0007669"/>
    <property type="project" value="TreeGrafter"/>
</dbReference>
<dbReference type="SUPFAM" id="SSF52540">
    <property type="entry name" value="P-loop containing nucleoside triphosphate hydrolases"/>
    <property type="match status" value="1"/>
</dbReference>
<dbReference type="GO" id="GO:0007131">
    <property type="term" value="P:reciprocal meiotic recombination"/>
    <property type="evidence" value="ECO:0007669"/>
    <property type="project" value="TreeGrafter"/>
</dbReference>
<dbReference type="GO" id="GO:0005634">
    <property type="term" value="C:nucleus"/>
    <property type="evidence" value="ECO:0007669"/>
    <property type="project" value="TreeGrafter"/>
</dbReference>
<dbReference type="InterPro" id="IPR003960">
    <property type="entry name" value="ATPase_AAA_CS"/>
</dbReference>
<evidence type="ECO:0000256" key="3">
    <source>
        <dbReference type="RuleBase" id="RU003651"/>
    </source>
</evidence>
<dbReference type="SMART" id="SM00382">
    <property type="entry name" value="AAA"/>
    <property type="match status" value="1"/>
</dbReference>
<evidence type="ECO:0000313" key="5">
    <source>
        <dbReference type="EMBL" id="KAF2481063.1"/>
    </source>
</evidence>
<name>A0A6A6PNQ2_9PEZI</name>
<evidence type="ECO:0000259" key="4">
    <source>
        <dbReference type="SMART" id="SM00382"/>
    </source>
</evidence>